<feature type="compositionally biased region" description="Acidic residues" evidence="1">
    <location>
        <begin position="1"/>
        <end position="12"/>
    </location>
</feature>
<feature type="compositionally biased region" description="Acidic residues" evidence="1">
    <location>
        <begin position="19"/>
        <end position="63"/>
    </location>
</feature>
<evidence type="ECO:0000313" key="4">
    <source>
        <dbReference type="Proteomes" id="UP000823749"/>
    </source>
</evidence>
<dbReference type="InterPro" id="IPR040892">
    <property type="entry name" value="RPN1_N"/>
</dbReference>
<name>A0AAV6I6C7_9ERIC</name>
<sequence>MKGKEEEEIIDSEDIREFELDEAEEEDVQEDGDDEDEEDVDDDGDGESGDDEEDPYEEVEEEESLKNMFAGSKGVGSWSREYVRDLVREITPEINKRQSKGEDVDDLRELLYKILAFHMENNTESEYEAVDLALELDDIGVVPGYVTSTNYMRIGLYLARIGR</sequence>
<organism evidence="3 4">
    <name type="scientific">Rhododendron griersonianum</name>
    <dbReference type="NCBI Taxonomy" id="479676"/>
    <lineage>
        <taxon>Eukaryota</taxon>
        <taxon>Viridiplantae</taxon>
        <taxon>Streptophyta</taxon>
        <taxon>Embryophyta</taxon>
        <taxon>Tracheophyta</taxon>
        <taxon>Spermatophyta</taxon>
        <taxon>Magnoliopsida</taxon>
        <taxon>eudicotyledons</taxon>
        <taxon>Gunneridae</taxon>
        <taxon>Pentapetalae</taxon>
        <taxon>asterids</taxon>
        <taxon>Ericales</taxon>
        <taxon>Ericaceae</taxon>
        <taxon>Ericoideae</taxon>
        <taxon>Rhodoreae</taxon>
        <taxon>Rhododendron</taxon>
    </lineage>
</organism>
<comment type="caution">
    <text evidence="3">The sequence shown here is derived from an EMBL/GenBank/DDBJ whole genome shotgun (WGS) entry which is preliminary data.</text>
</comment>
<protein>
    <recommendedName>
        <fullName evidence="2">RPN1 N-terminal domain-containing protein</fullName>
    </recommendedName>
</protein>
<evidence type="ECO:0000313" key="3">
    <source>
        <dbReference type="EMBL" id="KAG5522689.1"/>
    </source>
</evidence>
<dbReference type="Pfam" id="PF17781">
    <property type="entry name" value="RPN1_RPN2_N"/>
    <property type="match status" value="1"/>
</dbReference>
<reference evidence="3" key="1">
    <citation type="submission" date="2020-08" db="EMBL/GenBank/DDBJ databases">
        <title>Plant Genome Project.</title>
        <authorList>
            <person name="Zhang R.-G."/>
        </authorList>
    </citation>
    <scope>NUCLEOTIDE SEQUENCE</scope>
    <source>
        <strain evidence="3">WSP0</strain>
        <tissue evidence="3">Leaf</tissue>
    </source>
</reference>
<feature type="region of interest" description="Disordered" evidence="1">
    <location>
        <begin position="1"/>
        <end position="72"/>
    </location>
</feature>
<evidence type="ECO:0000256" key="1">
    <source>
        <dbReference type="SAM" id="MobiDB-lite"/>
    </source>
</evidence>
<evidence type="ECO:0000259" key="2">
    <source>
        <dbReference type="Pfam" id="PF17781"/>
    </source>
</evidence>
<gene>
    <name evidence="3" type="ORF">RHGRI_034731</name>
</gene>
<proteinExistence type="predicted"/>
<accession>A0AAV6I6C7</accession>
<feature type="domain" description="RPN1 N-terminal" evidence="2">
    <location>
        <begin position="59"/>
        <end position="161"/>
    </location>
</feature>
<keyword evidence="4" id="KW-1185">Reference proteome</keyword>
<dbReference type="Proteomes" id="UP000823749">
    <property type="component" value="Chromosome 12"/>
</dbReference>
<dbReference type="AlphaFoldDB" id="A0AAV6I6C7"/>
<dbReference type="EMBL" id="JACTNZ010000012">
    <property type="protein sequence ID" value="KAG5522689.1"/>
    <property type="molecule type" value="Genomic_DNA"/>
</dbReference>